<dbReference type="Pfam" id="PF14091">
    <property type="entry name" value="DUF4269"/>
    <property type="match status" value="1"/>
</dbReference>
<accession>A0A1W1UTH3</accession>
<evidence type="ECO:0008006" key="3">
    <source>
        <dbReference type="Google" id="ProtNLM"/>
    </source>
</evidence>
<dbReference type="EMBL" id="FWWW01000039">
    <property type="protein sequence ID" value="SMB84340.1"/>
    <property type="molecule type" value="Genomic_DNA"/>
</dbReference>
<dbReference type="STRING" id="645990.SAMN00120144_0834"/>
<dbReference type="InterPro" id="IPR025365">
    <property type="entry name" value="DUF4269"/>
</dbReference>
<protein>
    <recommendedName>
        <fullName evidence="3">DUF4269 domain-containing protein</fullName>
    </recommendedName>
</protein>
<dbReference type="Proteomes" id="UP000192266">
    <property type="component" value="Unassembled WGS sequence"/>
</dbReference>
<evidence type="ECO:0000313" key="1">
    <source>
        <dbReference type="EMBL" id="SMB84340.1"/>
    </source>
</evidence>
<proteinExistence type="predicted"/>
<reference evidence="1 2" key="1">
    <citation type="submission" date="2017-04" db="EMBL/GenBank/DDBJ databases">
        <authorList>
            <person name="Afonso C.L."/>
            <person name="Miller P.J."/>
            <person name="Scott M.A."/>
            <person name="Spackman E."/>
            <person name="Goraichik I."/>
            <person name="Dimitrov K.M."/>
            <person name="Suarez D.L."/>
            <person name="Swayne D.E."/>
        </authorList>
    </citation>
    <scope>NUCLEOTIDE SEQUENCE [LARGE SCALE GENOMIC DNA]</scope>
    <source>
        <strain evidence="1 2">DSM 11622</strain>
    </source>
</reference>
<evidence type="ECO:0000313" key="2">
    <source>
        <dbReference type="Proteomes" id="UP000192266"/>
    </source>
</evidence>
<dbReference type="AlphaFoldDB" id="A0A1W1UTH3"/>
<gene>
    <name evidence="1" type="ORF">SAMN00120144_0834</name>
</gene>
<organism evidence="1 2">
    <name type="scientific">Hymenobacter roseosalivarius DSM 11622</name>
    <dbReference type="NCBI Taxonomy" id="645990"/>
    <lineage>
        <taxon>Bacteria</taxon>
        <taxon>Pseudomonadati</taxon>
        <taxon>Bacteroidota</taxon>
        <taxon>Cytophagia</taxon>
        <taxon>Cytophagales</taxon>
        <taxon>Hymenobacteraceae</taxon>
        <taxon>Hymenobacter</taxon>
    </lineage>
</organism>
<name>A0A1W1UTH3_9BACT</name>
<sequence>MAYDTLQNLGILNRLRDFNPVLAGTIPLGIDIASSDLDLLCAVASADISHFTDLLRAHYAHLPDFALAQKTINLRSSVVCRFRYQDFVVEIFGQDCPIEAQHAFRHMVVEDRVLQAGGDMWRTAVRQLKEKGLKTEPAFAILLQLRGNAYEALLELEGKSVAELRALLANLPAPLNVV</sequence>
<keyword evidence="2" id="KW-1185">Reference proteome</keyword>